<evidence type="ECO:0000313" key="2">
    <source>
        <dbReference type="Proteomes" id="UP000291116"/>
    </source>
</evidence>
<dbReference type="EMBL" id="CAACVS010000001">
    <property type="protein sequence ID" value="VEU33319.1"/>
    <property type="molecule type" value="Genomic_DNA"/>
</dbReference>
<name>A0A448YU81_9STRA</name>
<dbReference type="AlphaFoldDB" id="A0A448YU81"/>
<protein>
    <submittedName>
        <fullName evidence="1">Uncharacterized protein</fullName>
    </submittedName>
</protein>
<sequence>MKARRSLLMTNVRSVARNGFISPSLLLCSVLVLLTTRGTNFGDKESCSMSSAVVAFQVSSFASPSVRAPTTKRIRSDLFSHDDKQDALRSIQIDSTKKPRQLNTAPPQRRMFLQQAGLAATAFAAGLSQLDTVEVVNALDMDSKNAAAASAMSGIKVSKNVGGLAQRIRGGLCFKMDELQRDLMQERWDLLPPYPAQLRSYVTVFTTYTDAAFPSDSPSDYGLRVALRYEVGRFFASVERLKRAIAKQSLEEAYTAYADMSLHLDRYLRVGGLYTYYDSVVDNEVLFKEYNDALVYSDPSKDPAEVRDLVVLCNGPDKGKTGILIGIYPPTEKASNVVVKLDKYRGMREIRVVPRLWAAKRLGEQDPDAVFLIPRK</sequence>
<keyword evidence="2" id="KW-1185">Reference proteome</keyword>
<dbReference type="OrthoDB" id="276989at2759"/>
<evidence type="ECO:0000313" key="1">
    <source>
        <dbReference type="EMBL" id="VEU33319.1"/>
    </source>
</evidence>
<reference evidence="1 2" key="1">
    <citation type="submission" date="2019-01" db="EMBL/GenBank/DDBJ databases">
        <authorList>
            <person name="Ferrante I. M."/>
        </authorList>
    </citation>
    <scope>NUCLEOTIDE SEQUENCE [LARGE SCALE GENOMIC DNA]</scope>
    <source>
        <strain evidence="1 2">B856</strain>
    </source>
</reference>
<dbReference type="Proteomes" id="UP000291116">
    <property type="component" value="Unassembled WGS sequence"/>
</dbReference>
<accession>A0A448YU81</accession>
<organism evidence="1 2">
    <name type="scientific">Pseudo-nitzschia multistriata</name>
    <dbReference type="NCBI Taxonomy" id="183589"/>
    <lineage>
        <taxon>Eukaryota</taxon>
        <taxon>Sar</taxon>
        <taxon>Stramenopiles</taxon>
        <taxon>Ochrophyta</taxon>
        <taxon>Bacillariophyta</taxon>
        <taxon>Bacillariophyceae</taxon>
        <taxon>Bacillariophycidae</taxon>
        <taxon>Bacillariales</taxon>
        <taxon>Bacillariaceae</taxon>
        <taxon>Pseudo-nitzschia</taxon>
    </lineage>
</organism>
<proteinExistence type="predicted"/>
<gene>
    <name evidence="1" type="ORF">PSNMU_V1.4_AUG-EV-PASAV3_0001220</name>
</gene>